<keyword evidence="8 10" id="KW-0472">Membrane</keyword>
<evidence type="ECO:0000256" key="7">
    <source>
        <dbReference type="ARBA" id="ARBA00023065"/>
    </source>
</evidence>
<evidence type="ECO:0000259" key="12">
    <source>
        <dbReference type="Pfam" id="PF23256"/>
    </source>
</evidence>
<dbReference type="Proteomes" id="UP000265566">
    <property type="component" value="Chromosome 3"/>
</dbReference>
<keyword evidence="3" id="KW-0633">Potassium transport</keyword>
<dbReference type="Proteomes" id="UP000002051">
    <property type="component" value="Chromosome 3"/>
</dbReference>
<evidence type="ECO:0000313" key="17">
    <source>
        <dbReference type="Proteomes" id="UP000002051"/>
    </source>
</evidence>
<dbReference type="PaxDb" id="3880-AES69521"/>
<keyword evidence="6 10" id="KW-1133">Transmembrane helix</keyword>
<feature type="transmembrane region" description="Helical" evidence="10">
    <location>
        <begin position="216"/>
        <end position="235"/>
    </location>
</feature>
<dbReference type="GO" id="GO:0016020">
    <property type="term" value="C:membrane"/>
    <property type="evidence" value="ECO:0007669"/>
    <property type="project" value="UniProtKB-SubCell"/>
</dbReference>
<dbReference type="HOGENOM" id="CLU_005126_6_2_1"/>
<dbReference type="GO" id="GO:0015297">
    <property type="term" value="F:antiporter activity"/>
    <property type="evidence" value="ECO:0007669"/>
    <property type="project" value="InterPro"/>
</dbReference>
<dbReference type="KEGG" id="mtr:11405224"/>
<dbReference type="EMBL" id="PSQE01000003">
    <property type="protein sequence ID" value="RHN66292.1"/>
    <property type="molecule type" value="Genomic_DNA"/>
</dbReference>
<dbReference type="InterPro" id="IPR057290">
    <property type="entry name" value="CHX17_C"/>
</dbReference>
<evidence type="ECO:0000256" key="10">
    <source>
        <dbReference type="SAM" id="Phobius"/>
    </source>
</evidence>
<dbReference type="OrthoDB" id="754456at2759"/>
<keyword evidence="2" id="KW-0813">Transport</keyword>
<dbReference type="GO" id="GO:0006813">
    <property type="term" value="P:potassium ion transport"/>
    <property type="evidence" value="ECO:0007669"/>
    <property type="project" value="UniProtKB-KW"/>
</dbReference>
<evidence type="ECO:0000259" key="11">
    <source>
        <dbReference type="Pfam" id="PF00999"/>
    </source>
</evidence>
<gene>
    <name evidence="16" type="primary">11405224</name>
    <name evidence="14" type="ordered locus">MTR_3g031030</name>
    <name evidence="15" type="ORF">MtrunA17_Chr3g0089271</name>
</gene>
<feature type="transmembrane region" description="Helical" evidence="10">
    <location>
        <begin position="300"/>
        <end position="318"/>
    </location>
</feature>
<comment type="similarity">
    <text evidence="9">Belongs to the monovalent cation:proton antiporter 2 (CPA2) transporter (TC 2.A.37) family. CHX (TC 2.A.37.4) subfamily.</text>
</comment>
<dbReference type="GO" id="GO:0006885">
    <property type="term" value="P:regulation of pH"/>
    <property type="evidence" value="ECO:0000318"/>
    <property type="project" value="GO_Central"/>
</dbReference>
<evidence type="ECO:0000313" key="15">
    <source>
        <dbReference type="EMBL" id="RHN66292.1"/>
    </source>
</evidence>
<name>G7IWV8_MEDTR</name>
<feature type="transmembrane region" description="Helical" evidence="10">
    <location>
        <begin position="52"/>
        <end position="68"/>
    </location>
</feature>
<evidence type="ECO:0000256" key="9">
    <source>
        <dbReference type="ARBA" id="ARBA00038341"/>
    </source>
</evidence>
<dbReference type="InterPro" id="IPR006153">
    <property type="entry name" value="Cation/H_exchanger_TM"/>
</dbReference>
<dbReference type="EMBL" id="CM001219">
    <property type="protein sequence ID" value="AES69521.1"/>
    <property type="molecule type" value="Genomic_DNA"/>
</dbReference>
<organism evidence="14 17">
    <name type="scientific">Medicago truncatula</name>
    <name type="common">Barrel medic</name>
    <name type="synonym">Medicago tribuloides</name>
    <dbReference type="NCBI Taxonomy" id="3880"/>
    <lineage>
        <taxon>Eukaryota</taxon>
        <taxon>Viridiplantae</taxon>
        <taxon>Streptophyta</taxon>
        <taxon>Embryophyta</taxon>
        <taxon>Tracheophyta</taxon>
        <taxon>Spermatophyta</taxon>
        <taxon>Magnoliopsida</taxon>
        <taxon>eudicotyledons</taxon>
        <taxon>Gunneridae</taxon>
        <taxon>Pentapetalae</taxon>
        <taxon>rosids</taxon>
        <taxon>fabids</taxon>
        <taxon>Fabales</taxon>
        <taxon>Fabaceae</taxon>
        <taxon>Papilionoideae</taxon>
        <taxon>50 kb inversion clade</taxon>
        <taxon>NPAAA clade</taxon>
        <taxon>Hologalegina</taxon>
        <taxon>IRL clade</taxon>
        <taxon>Trifolieae</taxon>
        <taxon>Medicago</taxon>
    </lineage>
</organism>
<feature type="transmembrane region" description="Helical" evidence="10">
    <location>
        <begin position="330"/>
        <end position="353"/>
    </location>
</feature>
<comment type="subcellular location">
    <subcellularLocation>
        <location evidence="1">Membrane</location>
        <topology evidence="1">Multi-pass membrane protein</topology>
    </subcellularLocation>
</comment>
<keyword evidence="7" id="KW-0406">Ion transport</keyword>
<evidence type="ECO:0000256" key="4">
    <source>
        <dbReference type="ARBA" id="ARBA00022692"/>
    </source>
</evidence>
<dbReference type="GO" id="GO:0012505">
    <property type="term" value="C:endomembrane system"/>
    <property type="evidence" value="ECO:0000318"/>
    <property type="project" value="GO_Central"/>
</dbReference>
<evidence type="ECO:0000256" key="3">
    <source>
        <dbReference type="ARBA" id="ARBA00022538"/>
    </source>
</evidence>
<evidence type="ECO:0000313" key="16">
    <source>
        <dbReference type="EnsemblPlants" id="AES69521"/>
    </source>
</evidence>
<feature type="transmembrane region" description="Helical" evidence="10">
    <location>
        <begin position="255"/>
        <end position="280"/>
    </location>
</feature>
<accession>G7IWV8</accession>
<dbReference type="AlphaFoldDB" id="G7IWV8"/>
<dbReference type="Pfam" id="PF23256">
    <property type="entry name" value="CHX17_2nd"/>
    <property type="match status" value="1"/>
</dbReference>
<dbReference type="InterPro" id="IPR050794">
    <property type="entry name" value="CPA2_transporter"/>
</dbReference>
<reference evidence="14 17" key="2">
    <citation type="journal article" date="2014" name="BMC Genomics">
        <title>An improved genome release (version Mt4.0) for the model legume Medicago truncatula.</title>
        <authorList>
            <person name="Tang H."/>
            <person name="Krishnakumar V."/>
            <person name="Bidwell S."/>
            <person name="Rosen B."/>
            <person name="Chan A."/>
            <person name="Zhou S."/>
            <person name="Gentzbittel L."/>
            <person name="Childs K.L."/>
            <person name="Yandell M."/>
            <person name="Gundlach H."/>
            <person name="Mayer K.F."/>
            <person name="Schwartz D.C."/>
            <person name="Town C.D."/>
        </authorList>
    </citation>
    <scope>GENOME REANNOTATION</scope>
    <source>
        <strain evidence="16 17">cv. Jemalong A17</strain>
    </source>
</reference>
<evidence type="ECO:0000259" key="13">
    <source>
        <dbReference type="Pfam" id="PF23259"/>
    </source>
</evidence>
<protein>
    <submittedName>
        <fullName evidence="14">Cation/H+ exchanger 3</fullName>
    </submittedName>
    <submittedName>
        <fullName evidence="15">Putative cation/H+ exchanger</fullName>
    </submittedName>
</protein>
<evidence type="ECO:0000256" key="1">
    <source>
        <dbReference type="ARBA" id="ARBA00004141"/>
    </source>
</evidence>
<evidence type="ECO:0000256" key="2">
    <source>
        <dbReference type="ARBA" id="ARBA00022448"/>
    </source>
</evidence>
<keyword evidence="4 10" id="KW-0812">Transmembrane</keyword>
<dbReference type="Pfam" id="PF23259">
    <property type="entry name" value="CHX17_C"/>
    <property type="match status" value="1"/>
</dbReference>
<feature type="transmembrane region" description="Helical" evidence="10">
    <location>
        <begin position="137"/>
        <end position="161"/>
    </location>
</feature>
<evidence type="ECO:0000313" key="18">
    <source>
        <dbReference type="Proteomes" id="UP000265566"/>
    </source>
</evidence>
<reference evidence="18" key="4">
    <citation type="journal article" date="2018" name="Nat. Plants">
        <title>Whole-genome landscape of Medicago truncatula symbiotic genes.</title>
        <authorList>
            <person name="Pecrix Y."/>
            <person name="Staton S.E."/>
            <person name="Sallet E."/>
            <person name="Lelandais-Briere C."/>
            <person name="Moreau S."/>
            <person name="Carrere S."/>
            <person name="Blein T."/>
            <person name="Jardinaud M.F."/>
            <person name="Latrasse D."/>
            <person name="Zouine M."/>
            <person name="Zahm M."/>
            <person name="Kreplak J."/>
            <person name="Mayjonade B."/>
            <person name="Satge C."/>
            <person name="Perez M."/>
            <person name="Cauet S."/>
            <person name="Marande W."/>
            <person name="Chantry-Darmon C."/>
            <person name="Lopez-Roques C."/>
            <person name="Bouchez O."/>
            <person name="Berard A."/>
            <person name="Debelle F."/>
            <person name="Munos S."/>
            <person name="Bendahmane A."/>
            <person name="Berges H."/>
            <person name="Niebel A."/>
            <person name="Buitink J."/>
            <person name="Frugier F."/>
            <person name="Benhamed M."/>
            <person name="Crespi M."/>
            <person name="Gouzy J."/>
            <person name="Gamas P."/>
        </authorList>
    </citation>
    <scope>NUCLEOTIDE SEQUENCE [LARGE SCALE GENOMIC DNA]</scope>
    <source>
        <strain evidence="18">cv. Jemalong A17</strain>
    </source>
</reference>
<feature type="transmembrane region" description="Helical" evidence="10">
    <location>
        <begin position="173"/>
        <end position="196"/>
    </location>
</feature>
<reference evidence="14 17" key="1">
    <citation type="journal article" date="2011" name="Nature">
        <title>The Medicago genome provides insight into the evolution of rhizobial symbioses.</title>
        <authorList>
            <person name="Young N.D."/>
            <person name="Debelle F."/>
            <person name="Oldroyd G.E."/>
            <person name="Geurts R."/>
            <person name="Cannon S.B."/>
            <person name="Udvardi M.K."/>
            <person name="Benedito V.A."/>
            <person name="Mayer K.F."/>
            <person name="Gouzy J."/>
            <person name="Schoof H."/>
            <person name="Van de Peer Y."/>
            <person name="Proost S."/>
            <person name="Cook D.R."/>
            <person name="Meyers B.C."/>
            <person name="Spannagl M."/>
            <person name="Cheung F."/>
            <person name="De Mita S."/>
            <person name="Krishnakumar V."/>
            <person name="Gundlach H."/>
            <person name="Zhou S."/>
            <person name="Mudge J."/>
            <person name="Bharti A.K."/>
            <person name="Murray J.D."/>
            <person name="Naoumkina M.A."/>
            <person name="Rosen B."/>
            <person name="Silverstein K.A."/>
            <person name="Tang H."/>
            <person name="Rombauts S."/>
            <person name="Zhao P.X."/>
            <person name="Zhou P."/>
            <person name="Barbe V."/>
            <person name="Bardou P."/>
            <person name="Bechner M."/>
            <person name="Bellec A."/>
            <person name="Berger A."/>
            <person name="Berges H."/>
            <person name="Bidwell S."/>
            <person name="Bisseling T."/>
            <person name="Choisne N."/>
            <person name="Couloux A."/>
            <person name="Denny R."/>
            <person name="Deshpande S."/>
            <person name="Dai X."/>
            <person name="Doyle J.J."/>
            <person name="Dudez A.M."/>
            <person name="Farmer A.D."/>
            <person name="Fouteau S."/>
            <person name="Franken C."/>
            <person name="Gibelin C."/>
            <person name="Gish J."/>
            <person name="Goldstein S."/>
            <person name="Gonzalez A.J."/>
            <person name="Green P.J."/>
            <person name="Hallab A."/>
            <person name="Hartog M."/>
            <person name="Hua A."/>
            <person name="Humphray S.J."/>
            <person name="Jeong D.H."/>
            <person name="Jing Y."/>
            <person name="Jocker A."/>
            <person name="Kenton S.M."/>
            <person name="Kim D.J."/>
            <person name="Klee K."/>
            <person name="Lai H."/>
            <person name="Lang C."/>
            <person name="Lin S."/>
            <person name="Macmil S.L."/>
            <person name="Magdelenat G."/>
            <person name="Matthews L."/>
            <person name="McCorrison J."/>
            <person name="Monaghan E.L."/>
            <person name="Mun J.H."/>
            <person name="Najar F.Z."/>
            <person name="Nicholson C."/>
            <person name="Noirot C."/>
            <person name="O'Bleness M."/>
            <person name="Paule C.R."/>
            <person name="Poulain J."/>
            <person name="Prion F."/>
            <person name="Qin B."/>
            <person name="Qu C."/>
            <person name="Retzel E.F."/>
            <person name="Riddle C."/>
            <person name="Sallet E."/>
            <person name="Samain S."/>
            <person name="Samson N."/>
            <person name="Sanders I."/>
            <person name="Saurat O."/>
            <person name="Scarpelli C."/>
            <person name="Schiex T."/>
            <person name="Segurens B."/>
            <person name="Severin A.J."/>
            <person name="Sherrier D.J."/>
            <person name="Shi R."/>
            <person name="Sims S."/>
            <person name="Singer S.R."/>
            <person name="Sinharoy S."/>
            <person name="Sterck L."/>
            <person name="Viollet A."/>
            <person name="Wang B.B."/>
            <person name="Wang K."/>
            <person name="Wang M."/>
            <person name="Wang X."/>
            <person name="Warfsmann J."/>
            <person name="Weissenbach J."/>
            <person name="White D.D."/>
            <person name="White J.D."/>
            <person name="Wiley G.B."/>
            <person name="Wincker P."/>
            <person name="Xing Y."/>
            <person name="Yang L."/>
            <person name="Yao Z."/>
            <person name="Ying F."/>
            <person name="Zhai J."/>
            <person name="Zhou L."/>
            <person name="Zuber A."/>
            <person name="Denarie J."/>
            <person name="Dixon R.A."/>
            <person name="May G.D."/>
            <person name="Schwartz D.C."/>
            <person name="Rogers J."/>
            <person name="Quetier F."/>
            <person name="Town C.D."/>
            <person name="Roe B.A."/>
        </authorList>
    </citation>
    <scope>NUCLEOTIDE SEQUENCE [LARGE SCALE GENOMIC DNA]</scope>
    <source>
        <strain evidence="14">A17</strain>
        <strain evidence="16 17">cv. Jemalong A17</strain>
    </source>
</reference>
<evidence type="ECO:0000256" key="6">
    <source>
        <dbReference type="ARBA" id="ARBA00022989"/>
    </source>
</evidence>
<reference evidence="15" key="5">
    <citation type="journal article" date="2018" name="Nat. Plants">
        <title>Whole-genome landscape of Medicago truncatula symbiotic genes.</title>
        <authorList>
            <person name="Pecrix Y."/>
            <person name="Gamas P."/>
            <person name="Carrere S."/>
        </authorList>
    </citation>
    <scope>NUCLEOTIDE SEQUENCE</scope>
    <source>
        <tissue evidence="15">Leaves</tissue>
    </source>
</reference>
<dbReference type="Gramene" id="rna14242">
    <property type="protein sequence ID" value="RHN66292.1"/>
    <property type="gene ID" value="gene14242"/>
</dbReference>
<dbReference type="PANTHER" id="PTHR32468">
    <property type="entry name" value="CATION/H + ANTIPORTER"/>
    <property type="match status" value="1"/>
</dbReference>
<dbReference type="GO" id="GO:0098662">
    <property type="term" value="P:inorganic cation transmembrane transport"/>
    <property type="evidence" value="ECO:0000318"/>
    <property type="project" value="GO_Central"/>
</dbReference>
<feature type="domain" description="Cation/H(+) antiporter central" evidence="12">
    <location>
        <begin position="519"/>
        <end position="601"/>
    </location>
</feature>
<dbReference type="InterPro" id="IPR057291">
    <property type="entry name" value="CHX17_2nd"/>
</dbReference>
<evidence type="ECO:0000256" key="8">
    <source>
        <dbReference type="ARBA" id="ARBA00023136"/>
    </source>
</evidence>
<evidence type="ECO:0000313" key="14">
    <source>
        <dbReference type="EMBL" id="AES69521.1"/>
    </source>
</evidence>
<dbReference type="eggNOG" id="KOG1650">
    <property type="taxonomic scope" value="Eukaryota"/>
</dbReference>
<sequence>MAEEPSQCREKLTNLTVEVGKNFFLFMVMVIMCNGLHFLTKPYSHPRITSDILVGIVVGNIGIVRNLFEKFNRTFGFIIDFGMMCYMFALGIEMDPYILLKKPPRHVRVAYPGICITILLGIIFSPFVTYFPNRDKILEFTTALSLLLASTGSPVLTRLLTQLKIGKSDIGKLAIATAMYSDFFCYFLLSICYILVPLPETCDDLALDVETEKKIRMGFGVLGEVLFTLLFSPFFMSWVDNENPEGRHMKGPHLILSLAFVVLMCASSSLNGFSPLLSAFLVGVSFPREGRVSKWVITKINYLLNTIFFPIFFLWVGFEADLRHFEAGNINTWTQILMLIILSIIGKVGGALVSGATEGFRWPEATAIGLLLTTKGHLHIYLAIKVMGCGRATSKSTVIGMILAIFFTVLYIPSVVAQIIRRARKKVPTHRLALHSLDPSSELRILLCVHGPHNVPASINFMEISKGEADPGILVYVTDMIELTDEISETLERDEGLHTETVEDTEVTNAFQAHVLDSGEGITLKRTMALSTINNMPQDICILAEDLMIALVILPFHRRQRQDGTMDIGNQGFRYVNRKVLRSAVCSVGILVDRGFGSFEELSRSQKTVNVAVIFIGGKDDREALAYASRVTQHPAVKLTVIRFLVDTSAESSRLVGYRIILPDQEKEMQLDDECFAQFYEKHVVGGKIAYMEKHLASAAETFTILKSFEGKYSLVIVGKEGGVNSILTKGMNDWQQCPELGPIGDVLSGPDFSMTVSVLIIQQHRLKGDIDGLDEDFSIMSYNKF</sequence>
<feature type="transmembrane region" description="Helical" evidence="10">
    <location>
        <begin position="396"/>
        <end position="420"/>
    </location>
</feature>
<keyword evidence="17" id="KW-1185">Reference proteome</keyword>
<dbReference type="Gene3D" id="1.20.1530.20">
    <property type="match status" value="1"/>
</dbReference>
<feature type="domain" description="Cation/H+ exchanger transmembrane" evidence="11">
    <location>
        <begin position="40"/>
        <end position="419"/>
    </location>
</feature>
<reference evidence="16" key="3">
    <citation type="submission" date="2015-04" db="UniProtKB">
        <authorList>
            <consortium name="EnsemblPlants"/>
        </authorList>
    </citation>
    <scope>IDENTIFICATION</scope>
    <source>
        <strain evidence="16">cv. Jemalong A17</strain>
    </source>
</reference>
<dbReference type="GO" id="GO:1902600">
    <property type="term" value="P:proton transmembrane transport"/>
    <property type="evidence" value="ECO:0007669"/>
    <property type="project" value="InterPro"/>
</dbReference>
<dbReference type="Pfam" id="PF00999">
    <property type="entry name" value="Na_H_Exchanger"/>
    <property type="match status" value="1"/>
</dbReference>
<dbReference type="EnsemblPlants" id="AES69521">
    <property type="protein sequence ID" value="AES69521"/>
    <property type="gene ID" value="MTR_3g031030"/>
</dbReference>
<proteinExistence type="inferred from homology"/>
<dbReference type="OMA" id="AFMVLMC"/>
<feature type="domain" description="Cation/H(+) antiporter C-terminal" evidence="13">
    <location>
        <begin position="609"/>
        <end position="765"/>
    </location>
</feature>
<evidence type="ECO:0000256" key="5">
    <source>
        <dbReference type="ARBA" id="ARBA00022958"/>
    </source>
</evidence>
<feature type="transmembrane region" description="Helical" evidence="10">
    <location>
        <begin position="109"/>
        <end position="131"/>
    </location>
</feature>
<feature type="transmembrane region" description="Helical" evidence="10">
    <location>
        <begin position="74"/>
        <end position="97"/>
    </location>
</feature>
<dbReference type="PANTHER" id="PTHR32468:SF145">
    <property type="entry name" value="CATION_H(+) ANTIPORTER 28"/>
    <property type="match status" value="1"/>
</dbReference>
<keyword evidence="5" id="KW-0630">Potassium</keyword>
<feature type="transmembrane region" description="Helical" evidence="10">
    <location>
        <begin position="23"/>
        <end position="40"/>
    </location>
</feature>
<dbReference type="InterPro" id="IPR038770">
    <property type="entry name" value="Na+/solute_symporter_sf"/>
</dbReference>